<dbReference type="OrthoDB" id="3344688at2759"/>
<reference evidence="1 2" key="1">
    <citation type="journal article" name="Sci. Rep.">
        <title>Genome-scale phylogenetic analyses confirm Olpidium as the closest living zoosporic fungus to the non-flagellated, terrestrial fungi.</title>
        <authorList>
            <person name="Chang Y."/>
            <person name="Rochon D."/>
            <person name="Sekimoto S."/>
            <person name="Wang Y."/>
            <person name="Chovatia M."/>
            <person name="Sandor L."/>
            <person name="Salamov A."/>
            <person name="Grigoriev I.V."/>
            <person name="Stajich J.E."/>
            <person name="Spatafora J.W."/>
        </authorList>
    </citation>
    <scope>NUCLEOTIDE SEQUENCE [LARGE SCALE GENOMIC DNA]</scope>
    <source>
        <strain evidence="1">S191</strain>
    </source>
</reference>
<gene>
    <name evidence="1" type="ORF">BJ554DRAFT_3113</name>
</gene>
<evidence type="ECO:0000313" key="2">
    <source>
        <dbReference type="Proteomes" id="UP000673691"/>
    </source>
</evidence>
<dbReference type="EMBL" id="JAEFCI010010809">
    <property type="protein sequence ID" value="KAG5456991.1"/>
    <property type="molecule type" value="Genomic_DNA"/>
</dbReference>
<accession>A0A8H7ZPJ1</accession>
<dbReference type="PANTHER" id="PTHR11439:SF483">
    <property type="entry name" value="PEPTIDE SYNTHASE GLIP-LIKE, PUTATIVE (AFU_ORTHOLOGUE AFUA_3G12920)-RELATED"/>
    <property type="match status" value="1"/>
</dbReference>
<dbReference type="CDD" id="cd09272">
    <property type="entry name" value="RNase_HI_RT_Ty1"/>
    <property type="match status" value="1"/>
</dbReference>
<dbReference type="Proteomes" id="UP000673691">
    <property type="component" value="Unassembled WGS sequence"/>
</dbReference>
<evidence type="ECO:0008006" key="3">
    <source>
        <dbReference type="Google" id="ProtNLM"/>
    </source>
</evidence>
<organism evidence="1 2">
    <name type="scientific">Olpidium bornovanus</name>
    <dbReference type="NCBI Taxonomy" id="278681"/>
    <lineage>
        <taxon>Eukaryota</taxon>
        <taxon>Fungi</taxon>
        <taxon>Fungi incertae sedis</taxon>
        <taxon>Olpidiomycota</taxon>
        <taxon>Olpidiomycotina</taxon>
        <taxon>Olpidiomycetes</taxon>
        <taxon>Olpidiales</taxon>
        <taxon>Olpidiaceae</taxon>
        <taxon>Olpidium</taxon>
    </lineage>
</organism>
<dbReference type="PANTHER" id="PTHR11439">
    <property type="entry name" value="GAG-POL-RELATED RETROTRANSPOSON"/>
    <property type="match status" value="1"/>
</dbReference>
<evidence type="ECO:0000313" key="1">
    <source>
        <dbReference type="EMBL" id="KAG5456991.1"/>
    </source>
</evidence>
<dbReference type="AlphaFoldDB" id="A0A8H7ZPJ1"/>
<keyword evidence="2" id="KW-1185">Reference proteome</keyword>
<protein>
    <recommendedName>
        <fullName evidence="3">Polyprotein</fullName>
    </recommendedName>
</protein>
<sequence length="218" mass="23916">MTINDEACDAGRYAEAVGSIMWMATMTRPDLAFAAAFLARFTSAPTNRHWGAAKRALRYIKGTTDHGICFRAQGPGRITAFCDADCAGCHQTRASTSGMVILYNRSPISWRSTRQKCVTVSSCKAEFVSGSMAAQEITWLRAIRGAIDGDANRTATTLYIDNNGAIELAKAVKTSRRSKHIDIRYHHLRQYAADGAIAVERVDSKDNPSEYSQSPWNG</sequence>
<comment type="caution">
    <text evidence="1">The sequence shown here is derived from an EMBL/GenBank/DDBJ whole genome shotgun (WGS) entry which is preliminary data.</text>
</comment>
<proteinExistence type="predicted"/>
<name>A0A8H7ZPJ1_9FUNG</name>